<dbReference type="UniPathway" id="UPA00344"/>
<proteinExistence type="inferred from homology"/>
<name>A0A7W9Q6I3_9ACTN</name>
<evidence type="ECO:0000256" key="8">
    <source>
        <dbReference type="SAM" id="MobiDB-lite"/>
    </source>
</evidence>
<dbReference type="Pfam" id="PF03454">
    <property type="entry name" value="MoeA_C"/>
    <property type="match status" value="1"/>
</dbReference>
<dbReference type="Gene3D" id="3.90.105.10">
    <property type="entry name" value="Molybdopterin biosynthesis moea protein, domain 2"/>
    <property type="match status" value="2"/>
</dbReference>
<evidence type="ECO:0000256" key="7">
    <source>
        <dbReference type="ARBA" id="ARBA00047317"/>
    </source>
</evidence>
<evidence type="ECO:0000256" key="2">
    <source>
        <dbReference type="ARBA" id="ARBA00005046"/>
    </source>
</evidence>
<evidence type="ECO:0000313" key="11">
    <source>
        <dbReference type="Proteomes" id="UP000588098"/>
    </source>
</evidence>
<feature type="compositionally biased region" description="Gly residues" evidence="8">
    <location>
        <begin position="204"/>
        <end position="253"/>
    </location>
</feature>
<dbReference type="Gene3D" id="3.40.980.10">
    <property type="entry name" value="MoaB/Mog-like domain"/>
    <property type="match status" value="1"/>
</dbReference>
<evidence type="ECO:0000259" key="9">
    <source>
        <dbReference type="SMART" id="SM00852"/>
    </source>
</evidence>
<dbReference type="InterPro" id="IPR036135">
    <property type="entry name" value="MoeA_linker/N_sf"/>
</dbReference>
<feature type="compositionally biased region" description="Low complexity" evidence="8">
    <location>
        <begin position="720"/>
        <end position="746"/>
    </location>
</feature>
<feature type="compositionally biased region" description="Basic and acidic residues" evidence="8">
    <location>
        <begin position="397"/>
        <end position="411"/>
    </location>
</feature>
<gene>
    <name evidence="10" type="ORF">FHS42_001059</name>
</gene>
<dbReference type="SUPFAM" id="SSF53218">
    <property type="entry name" value="Molybdenum cofactor biosynthesis proteins"/>
    <property type="match status" value="1"/>
</dbReference>
<dbReference type="Proteomes" id="UP000588098">
    <property type="component" value="Unassembled WGS sequence"/>
</dbReference>
<evidence type="ECO:0000256" key="5">
    <source>
        <dbReference type="ARBA" id="ARBA00022505"/>
    </source>
</evidence>
<dbReference type="PANTHER" id="PTHR10192:SF5">
    <property type="entry name" value="GEPHYRIN"/>
    <property type="match status" value="1"/>
</dbReference>
<evidence type="ECO:0000256" key="1">
    <source>
        <dbReference type="ARBA" id="ARBA00002901"/>
    </source>
</evidence>
<dbReference type="GO" id="GO:0005829">
    <property type="term" value="C:cytosol"/>
    <property type="evidence" value="ECO:0007669"/>
    <property type="project" value="TreeGrafter"/>
</dbReference>
<keyword evidence="5" id="KW-0500">Molybdenum</keyword>
<dbReference type="Pfam" id="PF03453">
    <property type="entry name" value="MoeA_N"/>
    <property type="match status" value="1"/>
</dbReference>
<dbReference type="SUPFAM" id="SSF63882">
    <property type="entry name" value="MoeA N-terminal region -like"/>
    <property type="match status" value="2"/>
</dbReference>
<dbReference type="Pfam" id="PF00994">
    <property type="entry name" value="MoCF_biosynth"/>
    <property type="match status" value="1"/>
</dbReference>
<reference evidence="10 11" key="1">
    <citation type="submission" date="2020-08" db="EMBL/GenBank/DDBJ databases">
        <title>Genomic Encyclopedia of Type Strains, Phase III (KMG-III): the genomes of soil and plant-associated and newly described type strains.</title>
        <authorList>
            <person name="Whitman W."/>
        </authorList>
    </citation>
    <scope>NUCLEOTIDE SEQUENCE [LARGE SCALE GENOMIC DNA]</scope>
    <source>
        <strain evidence="10 11">CECT 8305</strain>
    </source>
</reference>
<protein>
    <recommendedName>
        <fullName evidence="4">molybdopterin molybdotransferase</fullName>
        <ecNumber evidence="4">2.10.1.1</ecNumber>
    </recommendedName>
</protein>
<comment type="similarity">
    <text evidence="3">Belongs to the MoeA family.</text>
</comment>
<dbReference type="EC" id="2.10.1.1" evidence="4"/>
<evidence type="ECO:0000256" key="3">
    <source>
        <dbReference type="ARBA" id="ARBA00010763"/>
    </source>
</evidence>
<dbReference type="AlphaFoldDB" id="A0A7W9Q6I3"/>
<feature type="compositionally biased region" description="Gly residues" evidence="8">
    <location>
        <begin position="153"/>
        <end position="166"/>
    </location>
</feature>
<feature type="compositionally biased region" description="Gly residues" evidence="8">
    <location>
        <begin position="133"/>
        <end position="143"/>
    </location>
</feature>
<dbReference type="PANTHER" id="PTHR10192">
    <property type="entry name" value="MOLYBDOPTERIN BIOSYNTHESIS PROTEIN"/>
    <property type="match status" value="1"/>
</dbReference>
<dbReference type="SUPFAM" id="SSF63867">
    <property type="entry name" value="MoeA C-terminal domain-like"/>
    <property type="match status" value="1"/>
</dbReference>
<dbReference type="Gene3D" id="2.170.190.11">
    <property type="entry name" value="Molybdopterin biosynthesis moea protein, domain 3"/>
    <property type="match status" value="2"/>
</dbReference>
<feature type="region of interest" description="Disordered" evidence="8">
    <location>
        <begin position="1"/>
        <end position="26"/>
    </location>
</feature>
<dbReference type="InterPro" id="IPR001453">
    <property type="entry name" value="MoaB/Mog_dom"/>
</dbReference>
<comment type="function">
    <text evidence="1">Catalyzes the insertion of molybdate into adenylated molybdopterin with the concomitant release of AMP.</text>
</comment>
<dbReference type="SMART" id="SM00852">
    <property type="entry name" value="MoCF_biosynth"/>
    <property type="match status" value="1"/>
</dbReference>
<feature type="compositionally biased region" description="Basic and acidic residues" evidence="8">
    <location>
        <begin position="378"/>
        <end position="389"/>
    </location>
</feature>
<feature type="domain" description="MoaB/Mog" evidence="9">
    <location>
        <begin position="581"/>
        <end position="717"/>
    </location>
</feature>
<feature type="compositionally biased region" description="Low complexity" evidence="8">
    <location>
        <begin position="450"/>
        <end position="468"/>
    </location>
</feature>
<keyword evidence="11" id="KW-1185">Reference proteome</keyword>
<evidence type="ECO:0000256" key="4">
    <source>
        <dbReference type="ARBA" id="ARBA00013269"/>
    </source>
</evidence>
<dbReference type="InterPro" id="IPR036425">
    <property type="entry name" value="MoaB/Mog-like_dom_sf"/>
</dbReference>
<dbReference type="GO" id="GO:0061599">
    <property type="term" value="F:molybdopterin molybdotransferase activity"/>
    <property type="evidence" value="ECO:0007669"/>
    <property type="project" value="UniProtKB-EC"/>
</dbReference>
<dbReference type="InterPro" id="IPR036688">
    <property type="entry name" value="MoeA_C_domain_IV_sf"/>
</dbReference>
<feature type="region of interest" description="Disordered" evidence="8">
    <location>
        <begin position="720"/>
        <end position="761"/>
    </location>
</feature>
<feature type="region of interest" description="Disordered" evidence="8">
    <location>
        <begin position="372"/>
        <end position="519"/>
    </location>
</feature>
<accession>A0A7W9Q6I3</accession>
<dbReference type="InterPro" id="IPR038987">
    <property type="entry name" value="MoeA-like"/>
</dbReference>
<evidence type="ECO:0000313" key="10">
    <source>
        <dbReference type="EMBL" id="MBB5934033.1"/>
    </source>
</evidence>
<feature type="compositionally biased region" description="Low complexity" evidence="8">
    <location>
        <begin position="104"/>
        <end position="124"/>
    </location>
</feature>
<comment type="caution">
    <text evidence="10">The sequence shown here is derived from an EMBL/GenBank/DDBJ whole genome shotgun (WGS) entry which is preliminary data.</text>
</comment>
<feature type="compositionally biased region" description="Basic and acidic residues" evidence="8">
    <location>
        <begin position="485"/>
        <end position="495"/>
    </location>
</feature>
<dbReference type="InterPro" id="IPR005111">
    <property type="entry name" value="MoeA_C_domain_IV"/>
</dbReference>
<feature type="compositionally biased region" description="Basic and acidic residues" evidence="8">
    <location>
        <begin position="1"/>
        <end position="14"/>
    </location>
</feature>
<feature type="compositionally biased region" description="Polar residues" evidence="8">
    <location>
        <begin position="168"/>
        <end position="183"/>
    </location>
</feature>
<evidence type="ECO:0000256" key="6">
    <source>
        <dbReference type="ARBA" id="ARBA00023150"/>
    </source>
</evidence>
<feature type="compositionally biased region" description="Low complexity" evidence="8">
    <location>
        <begin position="920"/>
        <end position="933"/>
    </location>
</feature>
<comment type="catalytic activity">
    <reaction evidence="7">
        <text>adenylyl-molybdopterin + molybdate = Mo-molybdopterin + AMP + H(+)</text>
        <dbReference type="Rhea" id="RHEA:35047"/>
        <dbReference type="ChEBI" id="CHEBI:15378"/>
        <dbReference type="ChEBI" id="CHEBI:36264"/>
        <dbReference type="ChEBI" id="CHEBI:62727"/>
        <dbReference type="ChEBI" id="CHEBI:71302"/>
        <dbReference type="ChEBI" id="CHEBI:456215"/>
        <dbReference type="EC" id="2.10.1.1"/>
    </reaction>
</comment>
<feature type="compositionally biased region" description="Basic and acidic residues" evidence="8">
    <location>
        <begin position="254"/>
        <end position="269"/>
    </location>
</feature>
<dbReference type="EMBL" id="JACHJL010000002">
    <property type="protein sequence ID" value="MBB5934033.1"/>
    <property type="molecule type" value="Genomic_DNA"/>
</dbReference>
<sequence>MTGRQRADSAHEKSDESDEAALDRATDEALAVAASGRAPRVERDEWDGWVRWVERDEWGEGAERDAWGAVAEAAEVAEAEAPGPDTERGFVPVSGRDRHRDTDPAAPGSGSDAVSAASSVSARCADADSDVGRGLGNGAGTGHDGAREPETGGCPGEAGETGGPVDTGGTNEAATTDGASGSVDTDGAGGSEKANGPSETHRPGGPGKAEGTGEASGSGGSSPGGTGELDGAAGGAGGSHGESGTGGAGGSGDADGHGEGRGSGGERARHGGRPVSWPEARTIASRAVDGPLPAAPTPLGEALGRVLAEPLTALTDLPPFDTSAMDGWAIAGPGPWRLPVCSQGVLAGHARPEPLEDGRAVRIATGARTPLGATAVLRSEHGTTRDGRAPRAGRAGESVRPDPADGHRQTSRDAGSIPCADCTSTASSTTSAGSKSPSGTETDGPGPANASGHASSTSSTSNDSNDSGSGSGSEDAYGNRGGHGTNEHRHGHEHGQAQAQRHGTNEHEHGRGNSNGEADGWLYASAAHPVLPGQDIRPRGQECGRGDQLLPAGTLVTPAVLGLAAAAGYDELMTVRRPWVEILVLGDELLRSGLPHDGLIRDALGPMLGPWLQALGADVLATRWLGDDAEALCAAVANARADLVVTTGGTAGGPVDHVHPVLRRLEARLLVDGVAVRPGHPMLLARLDEHRHLVGLPGNPLAAVSGLLTLAEPLLRSLAARPQPQHRPAADPRAATSRATQATQAALSDVSRGGQPDAPWPTHRAQATAFDAPVVTLAPLAADVPGHPRDTRLVPTRHHAGAAVPAHFNGPAMLRGVAVADGLAVIPPGGASRGAEVEVMGLPWAGMDGIGHWPGTAHSKAYPATEASAAPPTPCAAATPAPAVTPAPAATSASTPSPAAGASTCACALGQPSAVPDSSIPGAPGAQPGIPTPDARAASSSLTRRPGDDTPPKARPPGGTE</sequence>
<feature type="compositionally biased region" description="Low complexity" evidence="8">
    <location>
        <begin position="864"/>
        <end position="908"/>
    </location>
</feature>
<keyword evidence="6" id="KW-0501">Molybdenum cofactor biosynthesis</keyword>
<feature type="compositionally biased region" description="Low complexity" evidence="8">
    <location>
        <begin position="423"/>
        <end position="440"/>
    </location>
</feature>
<comment type="pathway">
    <text evidence="2">Cofactor biosynthesis; molybdopterin biosynthesis.</text>
</comment>
<feature type="region of interest" description="Disordered" evidence="8">
    <location>
        <begin position="75"/>
        <end position="295"/>
    </location>
</feature>
<dbReference type="InterPro" id="IPR005110">
    <property type="entry name" value="MoeA_linker/N"/>
</dbReference>
<dbReference type="GO" id="GO:0006777">
    <property type="term" value="P:Mo-molybdopterin cofactor biosynthetic process"/>
    <property type="evidence" value="ECO:0007669"/>
    <property type="project" value="UniProtKB-KW"/>
</dbReference>
<organism evidence="10 11">
    <name type="scientific">Streptomyces zagrosensis</name>
    <dbReference type="NCBI Taxonomy" id="1042984"/>
    <lineage>
        <taxon>Bacteria</taxon>
        <taxon>Bacillati</taxon>
        <taxon>Actinomycetota</taxon>
        <taxon>Actinomycetes</taxon>
        <taxon>Kitasatosporales</taxon>
        <taxon>Streptomycetaceae</taxon>
        <taxon>Streptomyces</taxon>
    </lineage>
</organism>
<feature type="region of interest" description="Disordered" evidence="8">
    <location>
        <begin position="864"/>
        <end position="961"/>
    </location>
</feature>
<dbReference type="RefSeq" id="WP_246494203.1">
    <property type="nucleotide sequence ID" value="NZ_JACHJL010000002.1"/>
</dbReference>